<evidence type="ECO:0000313" key="1">
    <source>
        <dbReference type="EMBL" id="RLQ14050.1"/>
    </source>
</evidence>
<dbReference type="Proteomes" id="UP000266922">
    <property type="component" value="Unassembled WGS sequence"/>
</dbReference>
<gene>
    <name evidence="1" type="ORF">D9548_08025</name>
</gene>
<organism evidence="1 2">
    <name type="scientific">Geobacillus stearothermophilus</name>
    <name type="common">Bacillus stearothermophilus</name>
    <dbReference type="NCBI Taxonomy" id="1422"/>
    <lineage>
        <taxon>Bacteria</taxon>
        <taxon>Bacillati</taxon>
        <taxon>Bacillota</taxon>
        <taxon>Bacilli</taxon>
        <taxon>Bacillales</taxon>
        <taxon>Anoxybacillaceae</taxon>
        <taxon>Geobacillus</taxon>
    </lineage>
</organism>
<protein>
    <submittedName>
        <fullName evidence="1">Uncharacterized protein</fullName>
    </submittedName>
</protein>
<dbReference type="AlphaFoldDB" id="A0A3L7D1X3"/>
<name>A0A3L7D1X3_GEOSE</name>
<evidence type="ECO:0000313" key="2">
    <source>
        <dbReference type="Proteomes" id="UP000266922"/>
    </source>
</evidence>
<sequence>MASNTPRLGLYKKDPVADRNDTFNIQTMLNDNWDRIDQGVVLETEKGSANGVASLDGNAKVPTSQLPIATTTSPGAISASDKAKLDGIQPGAEVNQNAFTTIKVGATNIDADSKTDVLELVAGSNITLTPDATNDKITISTTAEPNQNAFTTIKVGATNIDADSKTDTLELVAGTGVVLTPDAVNDKVTIAASFGGNGSATTVARSDHNHDGVYVKTAGDTMTGPLKFNTPLPAGVNTSDTPDKWPNDGITYYDVLGAGLLQGQPTNYGKIMHISQRDVKFQYFFEWIHPQGGPSGSVYYRHAGEHDTVWGQWHKIWHDGNDGAGSGLDADTVDGKQASDFVWKTEKGKPNGVATLGPDGKVPSEQLSSDAATKDELTHLNINIIDMAVELETLKGATLNGVTANIFIESFQNLNDINLMNGIYDSANKRLVL</sequence>
<comment type="caution">
    <text evidence="1">The sequence shown here is derived from an EMBL/GenBank/DDBJ whole genome shotgun (WGS) entry which is preliminary data.</text>
</comment>
<accession>A0A3L7D1X3</accession>
<dbReference type="RefSeq" id="WP_121650040.1">
    <property type="nucleotide sequence ID" value="NZ_RCTI01000020.1"/>
</dbReference>
<proteinExistence type="predicted"/>
<reference evidence="1 2" key="1">
    <citation type="submission" date="2018-10" db="EMBL/GenBank/DDBJ databases">
        <title>Geobacillus stearothermophilus in processing lines of powdered infant formula.</title>
        <authorList>
            <person name="Rhee M.S."/>
            <person name="Choi I.-G."/>
            <person name="Cho T.J."/>
            <person name="Park B."/>
        </authorList>
    </citation>
    <scope>NUCLEOTIDE SEQUENCE [LARGE SCALE GENOMIC DNA]</scope>
    <source>
        <strain evidence="1 2">FHS-PPGT130</strain>
    </source>
</reference>
<dbReference type="EMBL" id="RCTJ01000022">
    <property type="protein sequence ID" value="RLQ14050.1"/>
    <property type="molecule type" value="Genomic_DNA"/>
</dbReference>